<dbReference type="AlphaFoldDB" id="A0A9X7ZFH6"/>
<dbReference type="KEGG" id="mher:K3U94_07095"/>
<evidence type="ECO:0000313" key="2">
    <source>
        <dbReference type="EMBL" id="QZA09021.1"/>
    </source>
</evidence>
<protein>
    <submittedName>
        <fullName evidence="2">Toxin-antitoxin system</fullName>
    </submittedName>
</protein>
<dbReference type="EMBL" id="CP080997">
    <property type="protein sequence ID" value="QZA09021.1"/>
    <property type="molecule type" value="Genomic_DNA"/>
</dbReference>
<dbReference type="Gene3D" id="1.10.1220.10">
    <property type="entry name" value="Met repressor-like"/>
    <property type="match status" value="1"/>
</dbReference>
<dbReference type="Proteomes" id="UP000825008">
    <property type="component" value="Chromosome"/>
</dbReference>
<name>A0A9X7ZFH6_9MYCO</name>
<dbReference type="InterPro" id="IPR013321">
    <property type="entry name" value="Arc_rbn_hlx_hlx"/>
</dbReference>
<dbReference type="InterPro" id="IPR053853">
    <property type="entry name" value="FitA-like_RHH"/>
</dbReference>
<accession>A0A9X7ZFH6</accession>
<dbReference type="GO" id="GO:0006355">
    <property type="term" value="P:regulation of DNA-templated transcription"/>
    <property type="evidence" value="ECO:0007669"/>
    <property type="project" value="InterPro"/>
</dbReference>
<evidence type="ECO:0000259" key="1">
    <source>
        <dbReference type="Pfam" id="PF22513"/>
    </source>
</evidence>
<evidence type="ECO:0000313" key="3">
    <source>
        <dbReference type="Proteomes" id="UP000825008"/>
    </source>
</evidence>
<dbReference type="SUPFAM" id="SSF47598">
    <property type="entry name" value="Ribbon-helix-helix"/>
    <property type="match status" value="1"/>
</dbReference>
<dbReference type="RefSeq" id="WP_220696045.1">
    <property type="nucleotide sequence ID" value="NZ_CP080997.1"/>
</dbReference>
<proteinExistence type="predicted"/>
<gene>
    <name evidence="2" type="ORF">K3U94_07095</name>
</gene>
<sequence>MAQILIRQLDDDVKQKLVQRARRHGRSTEEEVREILRNAVRDADVTPARLGSQISARFAGIGLHDEISELRGHPVRPAEFGDL</sequence>
<dbReference type="Pfam" id="PF22513">
    <property type="entry name" value="FitA-like_RHH"/>
    <property type="match status" value="1"/>
</dbReference>
<reference evidence="2" key="1">
    <citation type="submission" date="2021-08" db="EMBL/GenBank/DDBJ databases">
        <title>Whole genome sequencing of non-tuberculosis mycobacteria type-strains.</title>
        <authorList>
            <person name="Igarashi Y."/>
            <person name="Osugi A."/>
            <person name="Mitarai S."/>
        </authorList>
    </citation>
    <scope>NUCLEOTIDE SEQUENCE</scope>
    <source>
        <strain evidence="2">JCM 30995</strain>
    </source>
</reference>
<feature type="domain" description="Antitoxin FitA-like ribbon-helix-helix" evidence="1">
    <location>
        <begin position="2"/>
        <end position="40"/>
    </location>
</feature>
<dbReference type="InterPro" id="IPR010985">
    <property type="entry name" value="Ribbon_hlx_hlx"/>
</dbReference>
<organism evidence="2 3">
    <name type="scientific">Mycolicibacter heraklionensis</name>
    <dbReference type="NCBI Taxonomy" id="512402"/>
    <lineage>
        <taxon>Bacteria</taxon>
        <taxon>Bacillati</taxon>
        <taxon>Actinomycetota</taxon>
        <taxon>Actinomycetes</taxon>
        <taxon>Mycobacteriales</taxon>
        <taxon>Mycobacteriaceae</taxon>
        <taxon>Mycolicibacter</taxon>
    </lineage>
</organism>